<proteinExistence type="predicted"/>
<evidence type="ECO:0000256" key="2">
    <source>
        <dbReference type="ARBA" id="ARBA00023002"/>
    </source>
</evidence>
<dbReference type="SUPFAM" id="SSF51735">
    <property type="entry name" value="NAD(P)-binding Rossmann-fold domains"/>
    <property type="match status" value="2"/>
</dbReference>
<dbReference type="FunFam" id="3.40.50.720:FF:000084">
    <property type="entry name" value="Short-chain dehydrogenase reductase"/>
    <property type="match status" value="2"/>
</dbReference>
<dbReference type="PANTHER" id="PTHR42898:SF6">
    <property type="entry name" value="NADP-DEPENDENT MANNITOL DEHYDROGENASE"/>
    <property type="match status" value="1"/>
</dbReference>
<keyword evidence="2" id="KW-0560">Oxidoreductase</keyword>
<dbReference type="PRINTS" id="PR00081">
    <property type="entry name" value="GDHRDH"/>
</dbReference>
<protein>
    <submittedName>
        <fullName evidence="3">Tropinone reductase</fullName>
    </submittedName>
</protein>
<sequence length="707" mass="76771">MERVGGGRWGEFWRRASCCLQSAAATLGRSTAAHEALFMVDRTRVPVHERLSKNPCWLLPPHHRLHRLNRRRAWVGSRVSSEVQKKAMENGRGSSCVANDERWSLAGATALVTGGTKGIGHAIVEELARFGAAIHTCSRNEAELNKSLKEWGAKNFKVTGSVCDVACRADREKLMEDVKSTFGGKLSILVNNAGTGKPMVAVTPDEYGFMMSTNLESAFHLNQLAHPLLKASGAGSIVNVSSLAGIVGIDNITIYGATKGTCSIPPGALRDLQPLDLARSSPAALNQLTRSLACEWAKDNIRTNCVAPGSIRTPLMEPLLAMEEFVAKETYRIPLGRVGESEEVSAVVAFLCLPAACYINGQVICIDGGKSNPCWLLPPHHRLHRLNRRRAWVGSRVSSEVQKKAMENGRGSSCVANDERWSLAGATALVTGGTKGIGHAIVEELARFGAAIHTCSRNEAELNKSLKEWGAKNFKVTGSVCDVASRADREKLMEDVKSTFGGKLSILVNNAGTGFVKPMVAVTPDEYSFMMSTNLESAFHLNQLAHPLLKASGAGSIVNVSSLAGIVGIDNITIYGATKAALNQLTRSLACEWAKDNIRTNCVAPGSIRTLSWNRCSRWRSSWRRRRTASRSGAWASRRRCQPWWLSCASLRLATSMAKSSASTVGNLSTATSEPNRKLRRSPPNKTLLWLARWPPSCVYEGYVIPK</sequence>
<keyword evidence="1" id="KW-0521">NADP</keyword>
<dbReference type="Proteomes" id="UP001055439">
    <property type="component" value="Chromosome 10"/>
</dbReference>
<keyword evidence="4" id="KW-1185">Reference proteome</keyword>
<dbReference type="GO" id="GO:0016491">
    <property type="term" value="F:oxidoreductase activity"/>
    <property type="evidence" value="ECO:0007669"/>
    <property type="project" value="UniProtKB-KW"/>
</dbReference>
<dbReference type="InterPro" id="IPR036291">
    <property type="entry name" value="NAD(P)-bd_dom_sf"/>
</dbReference>
<evidence type="ECO:0000313" key="3">
    <source>
        <dbReference type="EMBL" id="URD80924.1"/>
    </source>
</evidence>
<dbReference type="EMBL" id="CP097503">
    <property type="protein sequence ID" value="URD80924.1"/>
    <property type="molecule type" value="Genomic_DNA"/>
</dbReference>
<organism evidence="3 4">
    <name type="scientific">Musa troglodytarum</name>
    <name type="common">fe'i banana</name>
    <dbReference type="NCBI Taxonomy" id="320322"/>
    <lineage>
        <taxon>Eukaryota</taxon>
        <taxon>Viridiplantae</taxon>
        <taxon>Streptophyta</taxon>
        <taxon>Embryophyta</taxon>
        <taxon>Tracheophyta</taxon>
        <taxon>Spermatophyta</taxon>
        <taxon>Magnoliopsida</taxon>
        <taxon>Liliopsida</taxon>
        <taxon>Zingiberales</taxon>
        <taxon>Musaceae</taxon>
        <taxon>Musa</taxon>
    </lineage>
</organism>
<evidence type="ECO:0000313" key="4">
    <source>
        <dbReference type="Proteomes" id="UP001055439"/>
    </source>
</evidence>
<gene>
    <name evidence="3" type="ORF">MUK42_05168</name>
</gene>
<dbReference type="PANTHER" id="PTHR42898">
    <property type="entry name" value="TROPINONE REDUCTASE"/>
    <property type="match status" value="1"/>
</dbReference>
<dbReference type="Pfam" id="PF13561">
    <property type="entry name" value="adh_short_C2"/>
    <property type="match status" value="1"/>
</dbReference>
<dbReference type="Pfam" id="PF00106">
    <property type="entry name" value="adh_short"/>
    <property type="match status" value="2"/>
</dbReference>
<dbReference type="PRINTS" id="PR00080">
    <property type="entry name" value="SDRFAMILY"/>
</dbReference>
<dbReference type="AlphaFoldDB" id="A0A9E7JHE0"/>
<dbReference type="InterPro" id="IPR002347">
    <property type="entry name" value="SDR_fam"/>
</dbReference>
<dbReference type="Gene3D" id="3.40.50.720">
    <property type="entry name" value="NAD(P)-binding Rossmann-like Domain"/>
    <property type="match status" value="2"/>
</dbReference>
<reference evidence="3" key="1">
    <citation type="submission" date="2022-05" db="EMBL/GenBank/DDBJ databases">
        <title>The Musa troglodytarum L. genome provides insights into the mechanism of non-climacteric behaviour and enrichment of carotenoids.</title>
        <authorList>
            <person name="Wang J."/>
        </authorList>
    </citation>
    <scope>NUCLEOTIDE SEQUENCE</scope>
    <source>
        <tissue evidence="3">Leaf</tissue>
    </source>
</reference>
<evidence type="ECO:0000256" key="1">
    <source>
        <dbReference type="ARBA" id="ARBA00022857"/>
    </source>
</evidence>
<name>A0A9E7JHE0_9LILI</name>
<dbReference type="InterPro" id="IPR045000">
    <property type="entry name" value="TR"/>
</dbReference>
<dbReference type="PROSITE" id="PS00061">
    <property type="entry name" value="ADH_SHORT"/>
    <property type="match status" value="1"/>
</dbReference>
<accession>A0A9E7JHE0</accession>
<dbReference type="InterPro" id="IPR020904">
    <property type="entry name" value="Sc_DH/Rdtase_CS"/>
</dbReference>
<dbReference type="OrthoDB" id="417891at2759"/>